<dbReference type="Gene3D" id="3.40.50.450">
    <property type="match status" value="1"/>
</dbReference>
<organism evidence="1 2">
    <name type="scientific">Arthrobacter subterraneus</name>
    <dbReference type="NCBI Taxonomy" id="335973"/>
    <lineage>
        <taxon>Bacteria</taxon>
        <taxon>Bacillati</taxon>
        <taxon>Actinomycetota</taxon>
        <taxon>Actinomycetes</taxon>
        <taxon>Micrococcales</taxon>
        <taxon>Micrococcaceae</taxon>
        <taxon>Arthrobacter</taxon>
    </lineage>
</organism>
<dbReference type="SUPFAM" id="SSF102405">
    <property type="entry name" value="MCP/YpsA-like"/>
    <property type="match status" value="1"/>
</dbReference>
<dbReference type="Pfam" id="PF18306">
    <property type="entry name" value="LDcluster4"/>
    <property type="match status" value="1"/>
</dbReference>
<gene>
    <name evidence="1" type="ORF">SAMN04488693_101326</name>
</gene>
<sequence>MKMTDTELLSVPAGPADDPARMARILTGFEEGFDALARIGKAVTVFGSSRTPREDPDYDLARRLGAELAGQGFTVITGGGPGIMAANRGAKEAGGTSVGLA</sequence>
<dbReference type="RefSeq" id="WP_156783986.1">
    <property type="nucleotide sequence ID" value="NZ_FNDT01000001.1"/>
</dbReference>
<accession>A0A1G8CMB1</accession>
<reference evidence="1 2" key="1">
    <citation type="submission" date="2016-10" db="EMBL/GenBank/DDBJ databases">
        <authorList>
            <person name="de Groot N.N."/>
        </authorList>
    </citation>
    <scope>NUCLEOTIDE SEQUENCE [LARGE SCALE GENOMIC DNA]</scope>
    <source>
        <strain evidence="1 2">NP_1H</strain>
    </source>
</reference>
<evidence type="ECO:0000313" key="2">
    <source>
        <dbReference type="Proteomes" id="UP000199258"/>
    </source>
</evidence>
<dbReference type="InterPro" id="IPR041164">
    <property type="entry name" value="LDcluster4"/>
</dbReference>
<keyword evidence="2" id="KW-1185">Reference proteome</keyword>
<dbReference type="EMBL" id="FNDT01000001">
    <property type="protein sequence ID" value="SDH46691.1"/>
    <property type="molecule type" value="Genomic_DNA"/>
</dbReference>
<dbReference type="Proteomes" id="UP000199258">
    <property type="component" value="Unassembled WGS sequence"/>
</dbReference>
<dbReference type="PANTHER" id="PTHR43393:SF2">
    <property type="entry name" value="CYTOKININ RIBOSIDE 5'-MONOPHOSPHATE PHOSPHORIBOHYDROLASE"/>
    <property type="match status" value="1"/>
</dbReference>
<dbReference type="STRING" id="335973.SAMN04488693_101326"/>
<dbReference type="GO" id="GO:0005829">
    <property type="term" value="C:cytosol"/>
    <property type="evidence" value="ECO:0007669"/>
    <property type="project" value="TreeGrafter"/>
</dbReference>
<proteinExistence type="predicted"/>
<evidence type="ECO:0000313" key="1">
    <source>
        <dbReference type="EMBL" id="SDH46691.1"/>
    </source>
</evidence>
<dbReference type="AlphaFoldDB" id="A0A1G8CMB1"/>
<dbReference type="PANTHER" id="PTHR43393">
    <property type="entry name" value="CYTOKININ RIBOSIDE 5'-MONOPHOSPHATE PHOSPHORIBOHYDROLASE"/>
    <property type="match status" value="1"/>
</dbReference>
<name>A0A1G8CMB1_9MICC</name>
<protein>
    <submittedName>
        <fullName evidence="1">TIGR00725 family protein</fullName>
    </submittedName>
</protein>
<dbReference type="InterPro" id="IPR052341">
    <property type="entry name" value="LOG_family_nucleotidases"/>
</dbReference>